<gene>
    <name evidence="1" type="ORF">ElyMa_005262500</name>
</gene>
<dbReference type="EMBL" id="BMAT01010505">
    <property type="protein sequence ID" value="GFS27370.1"/>
    <property type="molecule type" value="Genomic_DNA"/>
</dbReference>
<sequence>MASAEKTWKDLEEIAQDRMVWRSGGPLLVACASRGAERGRFAAKPSQYNDLPLKATVIKRPVSQYVNKLVHIPVKFEVISETALGTIESVLPHCDVSSACVHHTQSYYPDTGPTRLKTKSIMPDTRRISC</sequence>
<evidence type="ECO:0000313" key="1">
    <source>
        <dbReference type="EMBL" id="GFS27370.1"/>
    </source>
</evidence>
<comment type="caution">
    <text evidence="1">The sequence shown here is derived from an EMBL/GenBank/DDBJ whole genome shotgun (WGS) entry which is preliminary data.</text>
</comment>
<dbReference type="Proteomes" id="UP000762676">
    <property type="component" value="Unassembled WGS sequence"/>
</dbReference>
<name>A0AAV4JYK3_9GAST</name>
<protein>
    <submittedName>
        <fullName evidence="1">Uncharacterized protein</fullName>
    </submittedName>
</protein>
<proteinExistence type="predicted"/>
<accession>A0AAV4JYK3</accession>
<keyword evidence="2" id="KW-1185">Reference proteome</keyword>
<reference evidence="1 2" key="1">
    <citation type="journal article" date="2021" name="Elife">
        <title>Chloroplast acquisition without the gene transfer in kleptoplastic sea slugs, Plakobranchus ocellatus.</title>
        <authorList>
            <person name="Maeda T."/>
            <person name="Takahashi S."/>
            <person name="Yoshida T."/>
            <person name="Shimamura S."/>
            <person name="Takaki Y."/>
            <person name="Nagai Y."/>
            <person name="Toyoda A."/>
            <person name="Suzuki Y."/>
            <person name="Arimoto A."/>
            <person name="Ishii H."/>
            <person name="Satoh N."/>
            <person name="Nishiyama T."/>
            <person name="Hasebe M."/>
            <person name="Maruyama T."/>
            <person name="Minagawa J."/>
            <person name="Obokata J."/>
            <person name="Shigenobu S."/>
        </authorList>
    </citation>
    <scope>NUCLEOTIDE SEQUENCE [LARGE SCALE GENOMIC DNA]</scope>
</reference>
<dbReference type="AlphaFoldDB" id="A0AAV4JYK3"/>
<evidence type="ECO:0000313" key="2">
    <source>
        <dbReference type="Proteomes" id="UP000762676"/>
    </source>
</evidence>
<organism evidence="1 2">
    <name type="scientific">Elysia marginata</name>
    <dbReference type="NCBI Taxonomy" id="1093978"/>
    <lineage>
        <taxon>Eukaryota</taxon>
        <taxon>Metazoa</taxon>
        <taxon>Spiralia</taxon>
        <taxon>Lophotrochozoa</taxon>
        <taxon>Mollusca</taxon>
        <taxon>Gastropoda</taxon>
        <taxon>Heterobranchia</taxon>
        <taxon>Euthyneura</taxon>
        <taxon>Panpulmonata</taxon>
        <taxon>Sacoglossa</taxon>
        <taxon>Placobranchoidea</taxon>
        <taxon>Plakobranchidae</taxon>
        <taxon>Elysia</taxon>
    </lineage>
</organism>